<comment type="caution">
    <text evidence="1">The sequence shown here is derived from an EMBL/GenBank/DDBJ whole genome shotgun (WGS) entry which is preliminary data.</text>
</comment>
<keyword evidence="2" id="KW-1185">Reference proteome</keyword>
<gene>
    <name evidence="1" type="ORF">RMCC_6835</name>
</gene>
<reference evidence="2" key="1">
    <citation type="journal article" date="2016" name="Genome Announc.">
        <title>Draft Genome Sequences of Five Rapidly Growing Mycobacterium Species, M. thermoresistibile, M. fortuitum subsp. acetamidolyticum, M. canariasense, M. brisbanense, and M. novocastrense.</title>
        <authorList>
            <person name="Katahira K."/>
            <person name="Ogura Y."/>
            <person name="Gotoh Y."/>
            <person name="Hayashi T."/>
        </authorList>
    </citation>
    <scope>NUCLEOTIDE SEQUENCE [LARGE SCALE GENOMIC DNA]</scope>
    <source>
        <strain evidence="2">JCM15298</strain>
    </source>
</reference>
<proteinExistence type="predicted"/>
<reference evidence="2" key="2">
    <citation type="submission" date="2016-02" db="EMBL/GenBank/DDBJ databases">
        <title>Draft genome sequence of five rapidly growing Mycobacterium species.</title>
        <authorList>
            <person name="Katahira K."/>
            <person name="Gotou Y."/>
            <person name="Iida K."/>
            <person name="Ogura Y."/>
            <person name="Hayashi T."/>
        </authorList>
    </citation>
    <scope>NUCLEOTIDE SEQUENCE [LARGE SCALE GENOMIC DNA]</scope>
    <source>
        <strain evidence="2">JCM15298</strain>
    </source>
</reference>
<evidence type="ECO:0000313" key="2">
    <source>
        <dbReference type="Proteomes" id="UP000069443"/>
    </source>
</evidence>
<protein>
    <submittedName>
        <fullName evidence="1">Uncharacterized protein</fullName>
    </submittedName>
</protein>
<dbReference type="EMBL" id="BCSY01000137">
    <property type="protein sequence ID" value="GAS99870.1"/>
    <property type="molecule type" value="Genomic_DNA"/>
</dbReference>
<dbReference type="AlphaFoldDB" id="A0A117ICP5"/>
<sequence length="83" mass="8676">MVRGRGMAVTAVALMYQCALITRMARGRGTDVPNCCQAVVYRLLSKAFIGLPCPKNATGILMATIVPRPAGSGINGRAVTVVV</sequence>
<dbReference type="STRING" id="228230.RMCC_6835"/>
<name>A0A117ICP5_MYCCR</name>
<organism evidence="1 2">
    <name type="scientific">Mycolicibacterium canariasense</name>
    <name type="common">Mycobacterium canariasense</name>
    <dbReference type="NCBI Taxonomy" id="228230"/>
    <lineage>
        <taxon>Bacteria</taxon>
        <taxon>Bacillati</taxon>
        <taxon>Actinomycetota</taxon>
        <taxon>Actinomycetes</taxon>
        <taxon>Mycobacteriales</taxon>
        <taxon>Mycobacteriaceae</taxon>
        <taxon>Mycolicibacterium</taxon>
    </lineage>
</organism>
<accession>A0A117ICP5</accession>
<dbReference type="Proteomes" id="UP000069443">
    <property type="component" value="Unassembled WGS sequence"/>
</dbReference>
<evidence type="ECO:0000313" key="1">
    <source>
        <dbReference type="EMBL" id="GAS99870.1"/>
    </source>
</evidence>